<keyword evidence="2" id="KW-1185">Reference proteome</keyword>
<proteinExistence type="predicted"/>
<sequence length="81" mass="8989">MIMQTISQHRAQGFSTFGAAIPLSKWLQTGNNSLISGVATRLESIKNKLHHPQVEHLARAFIRKTQQPEPIRSHSITTGST</sequence>
<comment type="caution">
    <text evidence="1">The sequence shown here is derived from an EMBL/GenBank/DDBJ whole genome shotgun (WGS) entry which is preliminary data.</text>
</comment>
<organism evidence="1 2">
    <name type="scientific">Nepenthes gracilis</name>
    <name type="common">Slender pitcher plant</name>
    <dbReference type="NCBI Taxonomy" id="150966"/>
    <lineage>
        <taxon>Eukaryota</taxon>
        <taxon>Viridiplantae</taxon>
        <taxon>Streptophyta</taxon>
        <taxon>Embryophyta</taxon>
        <taxon>Tracheophyta</taxon>
        <taxon>Spermatophyta</taxon>
        <taxon>Magnoliopsida</taxon>
        <taxon>eudicotyledons</taxon>
        <taxon>Gunneridae</taxon>
        <taxon>Pentapetalae</taxon>
        <taxon>Caryophyllales</taxon>
        <taxon>Nepenthaceae</taxon>
        <taxon>Nepenthes</taxon>
    </lineage>
</organism>
<dbReference type="Proteomes" id="UP001279734">
    <property type="component" value="Unassembled WGS sequence"/>
</dbReference>
<gene>
    <name evidence="1" type="ORF">Nepgr_021421</name>
</gene>
<protein>
    <submittedName>
        <fullName evidence="1">Uncharacterized protein</fullName>
    </submittedName>
</protein>
<accession>A0AAD3SXG8</accession>
<name>A0AAD3SXG8_NEPGR</name>
<dbReference type="EMBL" id="BSYO01000021">
    <property type="protein sequence ID" value="GMH19580.1"/>
    <property type="molecule type" value="Genomic_DNA"/>
</dbReference>
<reference evidence="1" key="1">
    <citation type="submission" date="2023-05" db="EMBL/GenBank/DDBJ databases">
        <title>Nepenthes gracilis genome sequencing.</title>
        <authorList>
            <person name="Fukushima K."/>
        </authorList>
    </citation>
    <scope>NUCLEOTIDE SEQUENCE</scope>
    <source>
        <strain evidence="1">SING2019-196</strain>
    </source>
</reference>
<evidence type="ECO:0000313" key="2">
    <source>
        <dbReference type="Proteomes" id="UP001279734"/>
    </source>
</evidence>
<evidence type="ECO:0000313" key="1">
    <source>
        <dbReference type="EMBL" id="GMH19580.1"/>
    </source>
</evidence>
<dbReference type="AlphaFoldDB" id="A0AAD3SXG8"/>